<keyword evidence="8" id="KW-1133">Transmembrane helix</keyword>
<evidence type="ECO:0000256" key="8">
    <source>
        <dbReference type="SAM" id="Phobius"/>
    </source>
</evidence>
<keyword evidence="5" id="KW-0378">Hydrolase</keyword>
<evidence type="ECO:0000256" key="3">
    <source>
        <dbReference type="ARBA" id="ARBA00013039"/>
    </source>
</evidence>
<dbReference type="AlphaFoldDB" id="A0A2N9I372"/>
<protein>
    <recommendedName>
        <fullName evidence="3">rhomboid protease</fullName>
        <ecNumber evidence="3">3.4.21.105</ecNumber>
    </recommendedName>
</protein>
<evidence type="ECO:0000256" key="6">
    <source>
        <dbReference type="ARBA" id="ARBA00022825"/>
    </source>
</evidence>
<reference evidence="9" key="1">
    <citation type="submission" date="2018-02" db="EMBL/GenBank/DDBJ databases">
        <authorList>
            <person name="Cohen D.B."/>
            <person name="Kent A.D."/>
        </authorList>
    </citation>
    <scope>NUCLEOTIDE SEQUENCE</scope>
</reference>
<gene>
    <name evidence="9" type="ORF">FSB_LOCUS46677</name>
</gene>
<keyword evidence="4" id="KW-0645">Protease</keyword>
<organism evidence="9">
    <name type="scientific">Fagus sylvatica</name>
    <name type="common">Beechnut</name>
    <dbReference type="NCBI Taxonomy" id="28930"/>
    <lineage>
        <taxon>Eukaryota</taxon>
        <taxon>Viridiplantae</taxon>
        <taxon>Streptophyta</taxon>
        <taxon>Embryophyta</taxon>
        <taxon>Tracheophyta</taxon>
        <taxon>Spermatophyta</taxon>
        <taxon>Magnoliopsida</taxon>
        <taxon>eudicotyledons</taxon>
        <taxon>Gunneridae</taxon>
        <taxon>Pentapetalae</taxon>
        <taxon>rosids</taxon>
        <taxon>fabids</taxon>
        <taxon>Fagales</taxon>
        <taxon>Fagaceae</taxon>
        <taxon>Fagus</taxon>
    </lineage>
</organism>
<keyword evidence="8" id="KW-0812">Transmembrane</keyword>
<dbReference type="GO" id="GO:0016020">
    <property type="term" value="C:membrane"/>
    <property type="evidence" value="ECO:0007669"/>
    <property type="project" value="InterPro"/>
</dbReference>
<dbReference type="InterPro" id="IPR002610">
    <property type="entry name" value="Peptidase_S54_rhomboid-like"/>
</dbReference>
<proteinExistence type="inferred from homology"/>
<keyword evidence="8" id="KW-0472">Membrane</keyword>
<keyword evidence="6" id="KW-0720">Serine protease</keyword>
<dbReference type="PANTHER" id="PTHR22936">
    <property type="entry name" value="RHOMBOID-RELATED"/>
    <property type="match status" value="1"/>
</dbReference>
<dbReference type="GO" id="GO:0008236">
    <property type="term" value="F:serine-type peptidase activity"/>
    <property type="evidence" value="ECO:0007669"/>
    <property type="project" value="UniProtKB-KW"/>
</dbReference>
<evidence type="ECO:0000256" key="2">
    <source>
        <dbReference type="ARBA" id="ARBA00009045"/>
    </source>
</evidence>
<comment type="similarity">
    <text evidence="2">Belongs to the peptidase S54 family.</text>
</comment>
<accession>A0A2N9I372</accession>
<dbReference type="PANTHER" id="PTHR22936:SF69">
    <property type="entry name" value="RHOMBOID-LIKE PROTEIN"/>
    <property type="match status" value="1"/>
</dbReference>
<dbReference type="EC" id="3.4.21.105" evidence="3"/>
<dbReference type="GO" id="GO:0006508">
    <property type="term" value="P:proteolysis"/>
    <property type="evidence" value="ECO:0007669"/>
    <property type="project" value="UniProtKB-KW"/>
</dbReference>
<evidence type="ECO:0000256" key="5">
    <source>
        <dbReference type="ARBA" id="ARBA00022801"/>
    </source>
</evidence>
<feature type="region of interest" description="Disordered" evidence="7">
    <location>
        <begin position="1"/>
        <end position="21"/>
    </location>
</feature>
<evidence type="ECO:0000256" key="4">
    <source>
        <dbReference type="ARBA" id="ARBA00022670"/>
    </source>
</evidence>
<dbReference type="EMBL" id="OIVN01004691">
    <property type="protein sequence ID" value="SPD18795.1"/>
    <property type="molecule type" value="Genomic_DNA"/>
</dbReference>
<name>A0A2N9I372_FAGSY</name>
<evidence type="ECO:0000313" key="9">
    <source>
        <dbReference type="EMBL" id="SPD18795.1"/>
    </source>
</evidence>
<evidence type="ECO:0000256" key="1">
    <source>
        <dbReference type="ARBA" id="ARBA00000156"/>
    </source>
</evidence>
<evidence type="ECO:0000256" key="7">
    <source>
        <dbReference type="SAM" id="MobiDB-lite"/>
    </source>
</evidence>
<feature type="transmembrane region" description="Helical" evidence="8">
    <location>
        <begin position="36"/>
        <end position="55"/>
    </location>
</feature>
<comment type="catalytic activity">
    <reaction evidence="1">
        <text>Cleaves type-1 transmembrane domains using a catalytic dyad composed of serine and histidine that are contributed by different transmembrane domains.</text>
        <dbReference type="EC" id="3.4.21.105"/>
    </reaction>
</comment>
<feature type="compositionally biased region" description="Basic and acidic residues" evidence="7">
    <location>
        <begin position="1"/>
        <end position="10"/>
    </location>
</feature>
<sequence>MASSDLERGGAKTGRHNLHSDNYYVNDNSNKEWTSWLIPMFVVANVAVFVVAMYINNCPKNNTDLNACVAKFLGRLSFQPLQDNPLFGPSSET</sequence>